<feature type="compositionally biased region" description="Polar residues" evidence="2">
    <location>
        <begin position="403"/>
        <end position="412"/>
    </location>
</feature>
<reference evidence="3" key="1">
    <citation type="submission" date="2021-01" db="EMBL/GenBank/DDBJ databases">
        <authorList>
            <person name="Corre E."/>
            <person name="Pelletier E."/>
            <person name="Niang G."/>
            <person name="Scheremetjew M."/>
            <person name="Finn R."/>
            <person name="Kale V."/>
            <person name="Holt S."/>
            <person name="Cochrane G."/>
            <person name="Meng A."/>
            <person name="Brown T."/>
            <person name="Cohen L."/>
        </authorList>
    </citation>
    <scope>NUCLEOTIDE SEQUENCE</scope>
    <source>
        <strain evidence="3">Ms1</strain>
    </source>
</reference>
<name>A0A7S1GG10_9STRA</name>
<dbReference type="AlphaFoldDB" id="A0A7S1GG10"/>
<sequence length="546" mass="56503">MAAEEILAEAAVAQRRELVDVRAELTAHYEALLDEERSKPKIATSEDVEAGMARLLEAEAEMKAKAAKIERMAAFLDDKERSLRGVQDVLKSAQADIAADAARQREAIEAARARAREEMAAERSAHEAELQDLRALLKEEAAKARQLISASLHRPLNSPPERAAAGWRGGGAAGGSGSGGRRSGGSGGGGRGLRSPRDAEEDKSEVAFGGAAHSPRPLSVVSETADERDERHAALVRPLAATLSKDDVAAFTRALSQAMTSSPLPATLAELDGGLRERAAAVDRVVAAESMADGSIVMSADPTSPASSFPLGGPHTHTPRFAGNGGVGVGGGAGGGLFDDADAVKKRQRDSVRAWEDRMRNAWRHADAIGSVGDRSDLGSVASRRVSGGGGAAAAFGDDERSSWLTGSSATTPAAGRRNGSRGFRGFRVGDAVGVYVPGKIGAGSQAHAPPSADGAGGGAAAAAANGDVAALQQRFLPCRVIEAIDFTTYRLRTQSAVLSKPVKASLMVPLDDGVVPFDAEVPAGMPVRALSRVAKTWRESLAVAL</sequence>
<dbReference type="EMBL" id="HBFS01028730">
    <property type="protein sequence ID" value="CAD8925984.1"/>
    <property type="molecule type" value="Transcribed_RNA"/>
</dbReference>
<feature type="region of interest" description="Disordered" evidence="2">
    <location>
        <begin position="151"/>
        <end position="226"/>
    </location>
</feature>
<accession>A0A7S1GG10</accession>
<evidence type="ECO:0000256" key="1">
    <source>
        <dbReference type="SAM" id="Coils"/>
    </source>
</evidence>
<feature type="compositionally biased region" description="Gly residues" evidence="2">
    <location>
        <begin position="167"/>
        <end position="192"/>
    </location>
</feature>
<gene>
    <name evidence="3" type="ORF">BSP0115_LOCUS19248</name>
</gene>
<protein>
    <submittedName>
        <fullName evidence="3">Uncharacterized protein</fullName>
    </submittedName>
</protein>
<organism evidence="3">
    <name type="scientific">Bicosoecida sp. CB-2014</name>
    <dbReference type="NCBI Taxonomy" id="1486930"/>
    <lineage>
        <taxon>Eukaryota</taxon>
        <taxon>Sar</taxon>
        <taxon>Stramenopiles</taxon>
        <taxon>Bigyra</taxon>
        <taxon>Opalozoa</taxon>
        <taxon>Bicosoecida</taxon>
    </lineage>
</organism>
<feature type="region of interest" description="Disordered" evidence="2">
    <location>
        <begin position="402"/>
        <end position="422"/>
    </location>
</feature>
<proteinExistence type="predicted"/>
<keyword evidence="1" id="KW-0175">Coiled coil</keyword>
<evidence type="ECO:0000256" key="2">
    <source>
        <dbReference type="SAM" id="MobiDB-lite"/>
    </source>
</evidence>
<feature type="coiled-coil region" evidence="1">
    <location>
        <begin position="52"/>
        <end position="150"/>
    </location>
</feature>
<evidence type="ECO:0000313" key="3">
    <source>
        <dbReference type="EMBL" id="CAD8925984.1"/>
    </source>
</evidence>